<comment type="caution">
    <text evidence="5">The sequence shown here is derived from an EMBL/GenBank/DDBJ whole genome shotgun (WGS) entry which is preliminary data.</text>
</comment>
<dbReference type="AlphaFoldDB" id="A0A368TWJ0"/>
<feature type="binding site" evidence="2">
    <location>
        <position position="148"/>
    </location>
    <ligand>
        <name>substrate</name>
    </ligand>
</feature>
<reference evidence="5 6" key="1">
    <citation type="submission" date="2018-07" db="EMBL/GenBank/DDBJ databases">
        <title>Halomonas rutogse sp. nov., isolated from Lake TangqianCo on Tibetan Plateau.</title>
        <authorList>
            <person name="Lu H."/>
            <person name="Xing P."/>
            <person name="Wu Q."/>
        </authorList>
    </citation>
    <scope>NUCLEOTIDE SEQUENCE [LARGE SCALE GENOMIC DNA]</scope>
    <source>
        <strain evidence="5 6">TQ8S</strain>
    </source>
</reference>
<feature type="binding site" evidence="2">
    <location>
        <position position="169"/>
    </location>
    <ligand>
        <name>substrate</name>
    </ligand>
</feature>
<evidence type="ECO:0000256" key="1">
    <source>
        <dbReference type="ARBA" id="ARBA00022729"/>
    </source>
</evidence>
<dbReference type="Gene3D" id="3.40.190.170">
    <property type="entry name" value="Bacterial extracellular solute-binding protein, family 7"/>
    <property type="match status" value="1"/>
</dbReference>
<keyword evidence="3" id="KW-0479">Metal-binding</keyword>
<sequence>MNKPLTRSLILAGAALASTGAMAQTLTLQSAFPFSLKVIDDSIHRFAQDVETATEGELSFTPYDAGAFSPPFQILENVGNGSLDAGWSAASYWAGQIPAAALFQSIPFGPDVPQYLAWLYSGGGIELWEELYRSHNVVPIPCGAMVSEAGGWFIDEITSVEDLRGMSMRISGLGGEVMSRLGVSPVSIPAGETFLGLDTGRIGAAELSFPTIDVSAGFQEVTEHYYFPGWHQPGSLNELIVNADVWGGLTDGQRLAVRHACSDLSIQMYGQQMQAQSAVLDEFREAGVEVERFPDEVLEALSEATREVLEENAQADGDFRKVLESFRAYSENYEEYKNLTEF</sequence>
<proteinExistence type="predicted"/>
<feature type="binding site" evidence="3">
    <location>
        <position position="207"/>
    </location>
    <ligand>
        <name>Na(+)</name>
        <dbReference type="ChEBI" id="CHEBI:29101"/>
    </ligand>
</feature>
<feature type="chain" id="PRO_5016587034" evidence="4">
    <location>
        <begin position="24"/>
        <end position="342"/>
    </location>
</feature>
<gene>
    <name evidence="5" type="ORF">DU506_14900</name>
</gene>
<dbReference type="InterPro" id="IPR018389">
    <property type="entry name" value="DctP_fam"/>
</dbReference>
<dbReference type="InterPro" id="IPR038404">
    <property type="entry name" value="TRAP_DctP_sf"/>
</dbReference>
<dbReference type="PIRSF" id="PIRSF039026">
    <property type="entry name" value="SiaP"/>
    <property type="match status" value="1"/>
</dbReference>
<keyword evidence="6" id="KW-1185">Reference proteome</keyword>
<evidence type="ECO:0000313" key="5">
    <source>
        <dbReference type="EMBL" id="RCV88312.1"/>
    </source>
</evidence>
<dbReference type="PANTHER" id="PTHR33376">
    <property type="match status" value="1"/>
</dbReference>
<dbReference type="RefSeq" id="WP_114487699.1">
    <property type="nucleotide sequence ID" value="NZ_CBCSHM010000038.1"/>
</dbReference>
<evidence type="ECO:0000256" key="4">
    <source>
        <dbReference type="SAM" id="SignalP"/>
    </source>
</evidence>
<keyword evidence="1 4" id="KW-0732">Signal</keyword>
<dbReference type="PANTHER" id="PTHR33376:SF5">
    <property type="entry name" value="EXTRACYTOPLASMIC SOLUTE RECEPTOR PROTEIN"/>
    <property type="match status" value="1"/>
</dbReference>
<organism evidence="5 6">
    <name type="scientific">Vreelandella rituensis</name>
    <dbReference type="NCBI Taxonomy" id="2282306"/>
    <lineage>
        <taxon>Bacteria</taxon>
        <taxon>Pseudomonadati</taxon>
        <taxon>Pseudomonadota</taxon>
        <taxon>Gammaproteobacteria</taxon>
        <taxon>Oceanospirillales</taxon>
        <taxon>Halomonadaceae</taxon>
        <taxon>Vreelandella</taxon>
    </lineage>
</organism>
<evidence type="ECO:0000256" key="3">
    <source>
        <dbReference type="PIRSR" id="PIRSR039026-2"/>
    </source>
</evidence>
<protein>
    <submittedName>
        <fullName evidence="5">TRAP transporter substrate-binding protein DctP</fullName>
    </submittedName>
</protein>
<dbReference type="OrthoDB" id="9769667at2"/>
<evidence type="ECO:0000256" key="2">
    <source>
        <dbReference type="PIRSR" id="PIRSR039026-1"/>
    </source>
</evidence>
<dbReference type="EMBL" id="QPIJ01000040">
    <property type="protein sequence ID" value="RCV88312.1"/>
    <property type="molecule type" value="Genomic_DNA"/>
</dbReference>
<feature type="binding site" evidence="3">
    <location>
        <position position="232"/>
    </location>
    <ligand>
        <name>substrate</name>
    </ligand>
</feature>
<accession>A0A368TWJ0</accession>
<dbReference type="GO" id="GO:0031317">
    <property type="term" value="C:tripartite ATP-independent periplasmic transporter complex"/>
    <property type="evidence" value="ECO:0007669"/>
    <property type="project" value="InterPro"/>
</dbReference>
<feature type="signal peptide" evidence="4">
    <location>
        <begin position="1"/>
        <end position="23"/>
    </location>
</feature>
<dbReference type="CDD" id="cd13604">
    <property type="entry name" value="PBP2_TRAP_ketoacid_lactate_like"/>
    <property type="match status" value="1"/>
</dbReference>
<name>A0A368TWJ0_9GAMM</name>
<dbReference type="Gene3D" id="3.40.190.10">
    <property type="entry name" value="Periplasmic binding protein-like II"/>
    <property type="match status" value="1"/>
</dbReference>
<dbReference type="GO" id="GO:0055085">
    <property type="term" value="P:transmembrane transport"/>
    <property type="evidence" value="ECO:0007669"/>
    <property type="project" value="InterPro"/>
</dbReference>
<dbReference type="GO" id="GO:0046872">
    <property type="term" value="F:metal ion binding"/>
    <property type="evidence" value="ECO:0007669"/>
    <property type="project" value="UniProtKB-KW"/>
</dbReference>
<evidence type="ECO:0000313" key="6">
    <source>
        <dbReference type="Proteomes" id="UP000253204"/>
    </source>
</evidence>
<dbReference type="Proteomes" id="UP000253204">
    <property type="component" value="Unassembled WGS sequence"/>
</dbReference>
<dbReference type="InterPro" id="IPR026289">
    <property type="entry name" value="SBP_TakP-like"/>
</dbReference>
<dbReference type="Pfam" id="PF03480">
    <property type="entry name" value="DctP"/>
    <property type="match status" value="1"/>
</dbReference>
<feature type="binding site" evidence="3">
    <location>
        <position position="206"/>
    </location>
    <ligand>
        <name>substrate</name>
    </ligand>
</feature>